<dbReference type="EMBL" id="MAVT02000035">
    <property type="protein sequence ID" value="POS80743.1"/>
    <property type="molecule type" value="Genomic_DNA"/>
</dbReference>
<feature type="domain" description="Yeast cell wall synthesis Kre9/Knh1-like N-terminal" evidence="4">
    <location>
        <begin position="30"/>
        <end position="121"/>
    </location>
</feature>
<dbReference type="STRING" id="158607.A0A2P5IE07"/>
<evidence type="ECO:0000313" key="6">
    <source>
        <dbReference type="Proteomes" id="UP000094444"/>
    </source>
</evidence>
<evidence type="ECO:0000313" key="5">
    <source>
        <dbReference type="EMBL" id="POS80743.1"/>
    </source>
</evidence>
<dbReference type="InterPro" id="IPR052982">
    <property type="entry name" value="SRP1/TIP1-like"/>
</dbReference>
<accession>A0A2P5IE07</accession>
<dbReference type="InParanoid" id="A0A2P5IE07"/>
<dbReference type="Pfam" id="PF10342">
    <property type="entry name" value="Kre9_KNH"/>
    <property type="match status" value="1"/>
</dbReference>
<feature type="chain" id="PRO_5015195342" evidence="3">
    <location>
        <begin position="20"/>
        <end position="255"/>
    </location>
</feature>
<evidence type="ECO:0000256" key="1">
    <source>
        <dbReference type="ARBA" id="ARBA00022729"/>
    </source>
</evidence>
<protein>
    <submittedName>
        <fullName evidence="5">Anchored cell wall protein-7</fullName>
    </submittedName>
</protein>
<name>A0A2P5IE07_DIAHE</name>
<evidence type="ECO:0000256" key="2">
    <source>
        <dbReference type="SAM" id="MobiDB-lite"/>
    </source>
</evidence>
<dbReference type="Proteomes" id="UP000094444">
    <property type="component" value="Unassembled WGS sequence"/>
</dbReference>
<evidence type="ECO:0000256" key="3">
    <source>
        <dbReference type="SAM" id="SignalP"/>
    </source>
</evidence>
<organism evidence="5 6">
    <name type="scientific">Diaporthe helianthi</name>
    <dbReference type="NCBI Taxonomy" id="158607"/>
    <lineage>
        <taxon>Eukaryota</taxon>
        <taxon>Fungi</taxon>
        <taxon>Dikarya</taxon>
        <taxon>Ascomycota</taxon>
        <taxon>Pezizomycotina</taxon>
        <taxon>Sordariomycetes</taxon>
        <taxon>Sordariomycetidae</taxon>
        <taxon>Diaporthales</taxon>
        <taxon>Diaporthaceae</taxon>
        <taxon>Diaporthe</taxon>
    </lineage>
</organism>
<gene>
    <name evidence="5" type="ORF">DHEL01_v200883</name>
</gene>
<evidence type="ECO:0000259" key="4">
    <source>
        <dbReference type="Pfam" id="PF10342"/>
    </source>
</evidence>
<dbReference type="InterPro" id="IPR018466">
    <property type="entry name" value="Kre9/Knh1-like_N"/>
</dbReference>
<dbReference type="OrthoDB" id="2260257at2759"/>
<feature type="signal peptide" evidence="3">
    <location>
        <begin position="1"/>
        <end position="19"/>
    </location>
</feature>
<reference evidence="5" key="1">
    <citation type="submission" date="2017-09" db="EMBL/GenBank/DDBJ databases">
        <title>Polyketide synthases of a Diaporthe helianthi virulent isolate.</title>
        <authorList>
            <person name="Baroncelli R."/>
        </authorList>
    </citation>
    <scope>NUCLEOTIDE SEQUENCE [LARGE SCALE GENOMIC DNA]</scope>
    <source>
        <strain evidence="5">7/96</strain>
    </source>
</reference>
<feature type="region of interest" description="Disordered" evidence="2">
    <location>
        <begin position="123"/>
        <end position="229"/>
    </location>
</feature>
<dbReference type="AlphaFoldDB" id="A0A2P5IE07"/>
<keyword evidence="1 3" id="KW-0732">Signal</keyword>
<dbReference type="PANTHER" id="PTHR40633">
    <property type="entry name" value="MATRIX PROTEIN, PUTATIVE (AFU_ORTHOLOGUE AFUA_8G05410)-RELATED"/>
    <property type="match status" value="1"/>
</dbReference>
<sequence>MQFSIYAATCLALVSRASAQTPGFNAITAPTKDQTLTAGTTSTVTWDYNPKYAGTVSISLLQGATPETLQVGGAIATGIDNSAGSYTWSIASSLGADATYGLKITLDSDPSTFQYSFPFHIASSSSSSGPTSSSSGSGSVSSDSSDSAPVSSSVGSASGLPTSISPPLSSQPSVPPTVSTTSAPTTFATLLPTSGSGVNSTSSATGTTLTSQATPTGTGSGTSSSSPPVATAGAVKVVAGSFAAMGGLAAALLAF</sequence>
<keyword evidence="6" id="KW-1185">Reference proteome</keyword>
<proteinExistence type="predicted"/>
<comment type="caution">
    <text evidence="5">The sequence shown here is derived from an EMBL/GenBank/DDBJ whole genome shotgun (WGS) entry which is preliminary data.</text>
</comment>
<dbReference type="PANTHER" id="PTHR40633:SF1">
    <property type="entry name" value="GPI ANCHORED SERINE-THREONINE RICH PROTEIN (AFU_ORTHOLOGUE AFUA_1G03630)"/>
    <property type="match status" value="1"/>
</dbReference>